<dbReference type="CDD" id="cd02440">
    <property type="entry name" value="AdoMet_MTases"/>
    <property type="match status" value="1"/>
</dbReference>
<sequence>MKLDPQTLAQITSTTVSHYNSVADDFREGTRDHDVSQNIDALLRHIDGPKPWQILDFGCGPGRDLKTFTTMGHVAVGLDGSERFAEMARAETGCEVFQQNFLELDLPEGRFDGIFANAVLFHIPKQELPRVLRELYATLKPEGVLFSSNPRGQNQEGWNGERYGAYHDLQAWRELLTEAGFTELEHYYRPAGLPREQQPWLASVWRR</sequence>
<organism evidence="4 5">
    <name type="scientific">Pseudomonas coronafaciens pv. porri</name>
    <dbReference type="NCBI Taxonomy" id="83964"/>
    <lineage>
        <taxon>Bacteria</taxon>
        <taxon>Pseudomonadati</taxon>
        <taxon>Pseudomonadota</taxon>
        <taxon>Gammaproteobacteria</taxon>
        <taxon>Pseudomonadales</taxon>
        <taxon>Pseudomonadaceae</taxon>
        <taxon>Pseudomonas</taxon>
        <taxon>Pseudomonas coronafaciens</taxon>
    </lineage>
</organism>
<dbReference type="PANTHER" id="PTHR43861">
    <property type="entry name" value="TRANS-ACONITATE 2-METHYLTRANSFERASE-RELATED"/>
    <property type="match status" value="1"/>
</dbReference>
<dbReference type="PANTHER" id="PTHR43861:SF1">
    <property type="entry name" value="TRANS-ACONITATE 2-METHYLTRANSFERASE"/>
    <property type="match status" value="1"/>
</dbReference>
<dbReference type="EMBL" id="JUEU01000152">
    <property type="protein sequence ID" value="KOP58798.1"/>
    <property type="molecule type" value="Genomic_DNA"/>
</dbReference>
<keyword evidence="1 4" id="KW-0489">Methyltransferase</keyword>
<evidence type="ECO:0000313" key="5">
    <source>
        <dbReference type="Proteomes" id="UP000037201"/>
    </source>
</evidence>
<feature type="domain" description="Methyltransferase" evidence="3">
    <location>
        <begin position="54"/>
        <end position="143"/>
    </location>
</feature>
<keyword evidence="2" id="KW-0808">Transferase</keyword>
<gene>
    <name evidence="4" type="ORF">OX90_13290</name>
</gene>
<comment type="caution">
    <text evidence="4">The sequence shown here is derived from an EMBL/GenBank/DDBJ whole genome shotgun (WGS) entry which is preliminary data.</text>
</comment>
<dbReference type="InterPro" id="IPR041698">
    <property type="entry name" value="Methyltransf_25"/>
</dbReference>
<keyword evidence="5" id="KW-1185">Reference proteome</keyword>
<reference evidence="4 5" key="2">
    <citation type="submission" date="2015-09" db="EMBL/GenBank/DDBJ databases">
        <title>Genome analysis of Pseudomonas syringae pv. porri LMG.</title>
        <authorList>
            <person name="Rombouts S."/>
        </authorList>
    </citation>
    <scope>NUCLEOTIDE SEQUENCE [LARGE SCALE GENOMIC DNA]</scope>
    <source>
        <strain evidence="4 5">LMG 28496</strain>
    </source>
</reference>
<evidence type="ECO:0000259" key="3">
    <source>
        <dbReference type="Pfam" id="PF13649"/>
    </source>
</evidence>
<dbReference type="Proteomes" id="UP000037201">
    <property type="component" value="Unassembled WGS sequence"/>
</dbReference>
<protein>
    <submittedName>
        <fullName evidence="4">Methyltransferase</fullName>
    </submittedName>
</protein>
<dbReference type="Gene3D" id="3.40.50.150">
    <property type="entry name" value="Vaccinia Virus protein VP39"/>
    <property type="match status" value="1"/>
</dbReference>
<dbReference type="Pfam" id="PF13649">
    <property type="entry name" value="Methyltransf_25"/>
    <property type="match status" value="1"/>
</dbReference>
<dbReference type="GO" id="GO:0008168">
    <property type="term" value="F:methyltransferase activity"/>
    <property type="evidence" value="ECO:0007669"/>
    <property type="project" value="UniProtKB-KW"/>
</dbReference>
<accession>A0ABR5JN02</accession>
<evidence type="ECO:0000256" key="1">
    <source>
        <dbReference type="ARBA" id="ARBA00022603"/>
    </source>
</evidence>
<evidence type="ECO:0000256" key="2">
    <source>
        <dbReference type="ARBA" id="ARBA00022679"/>
    </source>
</evidence>
<dbReference type="GO" id="GO:0032259">
    <property type="term" value="P:methylation"/>
    <property type="evidence" value="ECO:0007669"/>
    <property type="project" value="UniProtKB-KW"/>
</dbReference>
<reference evidence="4 5" key="1">
    <citation type="submission" date="2014-12" db="EMBL/GenBank/DDBJ databases">
        <authorList>
            <person name="Baeyen S."/>
        </authorList>
    </citation>
    <scope>NUCLEOTIDE SEQUENCE [LARGE SCALE GENOMIC DNA]</scope>
    <source>
        <strain evidence="4 5">LMG 28496</strain>
    </source>
</reference>
<dbReference type="RefSeq" id="WP_024668707.1">
    <property type="nucleotide sequence ID" value="NZ_JTHM01000020.1"/>
</dbReference>
<dbReference type="InterPro" id="IPR029063">
    <property type="entry name" value="SAM-dependent_MTases_sf"/>
</dbReference>
<evidence type="ECO:0000313" key="4">
    <source>
        <dbReference type="EMBL" id="KOP58798.1"/>
    </source>
</evidence>
<name>A0ABR5JN02_9PSED</name>
<dbReference type="SUPFAM" id="SSF53335">
    <property type="entry name" value="S-adenosyl-L-methionine-dependent methyltransferases"/>
    <property type="match status" value="1"/>
</dbReference>
<proteinExistence type="predicted"/>